<dbReference type="InterPro" id="IPR048068">
    <property type="entry name" value="LarA-like"/>
</dbReference>
<accession>A0A1T4VQ60</accession>
<dbReference type="Pfam" id="PF09861">
    <property type="entry name" value="Lar_N"/>
    <property type="match status" value="1"/>
</dbReference>
<dbReference type="Pfam" id="PF21113">
    <property type="entry name" value="LarA_C"/>
    <property type="match status" value="1"/>
</dbReference>
<name>A0A1T4VQ60_9BACT</name>
<dbReference type="InterPro" id="IPR043166">
    <property type="entry name" value="LarA-like_C"/>
</dbReference>
<proteinExistence type="predicted"/>
<dbReference type="EMBL" id="FUYA01000002">
    <property type="protein sequence ID" value="SKA67122.1"/>
    <property type="molecule type" value="Genomic_DNA"/>
</dbReference>
<evidence type="ECO:0000313" key="3">
    <source>
        <dbReference type="EMBL" id="SKA67122.1"/>
    </source>
</evidence>
<gene>
    <name evidence="3" type="ORF">SAMN02745702_00765</name>
</gene>
<dbReference type="PANTHER" id="PTHR33171:SF17">
    <property type="entry name" value="LARA-LIKE N-TERMINAL DOMAIN-CONTAINING PROTEIN"/>
    <property type="match status" value="1"/>
</dbReference>
<dbReference type="GO" id="GO:0050043">
    <property type="term" value="F:lactate racemase activity"/>
    <property type="evidence" value="ECO:0007669"/>
    <property type="project" value="InterPro"/>
</dbReference>
<dbReference type="InterPro" id="IPR047926">
    <property type="entry name" value="Ni_dep_LarA"/>
</dbReference>
<dbReference type="Gene3D" id="3.90.226.30">
    <property type="match status" value="1"/>
</dbReference>
<dbReference type="PANTHER" id="PTHR33171">
    <property type="entry name" value="LAR_N DOMAIN-CONTAINING PROTEIN"/>
    <property type="match status" value="1"/>
</dbReference>
<evidence type="ECO:0000259" key="2">
    <source>
        <dbReference type="Pfam" id="PF21113"/>
    </source>
</evidence>
<dbReference type="InterPro" id="IPR048520">
    <property type="entry name" value="LarA_C"/>
</dbReference>
<evidence type="ECO:0000259" key="1">
    <source>
        <dbReference type="Pfam" id="PF09861"/>
    </source>
</evidence>
<reference evidence="3 4" key="1">
    <citation type="submission" date="2017-02" db="EMBL/GenBank/DDBJ databases">
        <authorList>
            <person name="Peterson S.W."/>
        </authorList>
    </citation>
    <scope>NUCLEOTIDE SEQUENCE [LARGE SCALE GENOMIC DNA]</scope>
    <source>
        <strain evidence="3 4">DSM 18034</strain>
    </source>
</reference>
<sequence>MDIGISFGKEQFHVEIEEKSIQSILIPQEIPKVDESEELWRAIKNPVGTQRISELVQSDETVCIITSDVTRPCPTRKMLVPVLEELASAGVPDENICIAFALGAHRKHTLEEKKKLVGEDVLARIQCLDLDMNDCVDLGTTRAGTPLHVFRPVVEADRRICMGNIEFHYFAGYSGGAKAILPGVSTHAAIQSNHKMMLSEKAATGHLAGNPVREDIDTVPELLPIDCIFNVVLGPHKEILRAVLGDPILAHRQGCAFLDTIYKFPLDEPADIVLVSPGGYPKDLNIYQAQKALDNAAHAVRKGGIILWVARCQEGYGSEKFTEWVNDAQTPQDLIDRVRKKFELGGHKAAAMAKVRQKADIFLLSDLDDAAAENLFCTPVPSLEKGLKMARERLGQDARIVVMPHGGSTLPVIQGDK</sequence>
<dbReference type="NCBIfam" id="NF033504">
    <property type="entry name" value="Ni_dep_LarA"/>
    <property type="match status" value="1"/>
</dbReference>
<dbReference type="RefSeq" id="WP_078684076.1">
    <property type="nucleotide sequence ID" value="NZ_FUYA01000002.1"/>
</dbReference>
<dbReference type="AlphaFoldDB" id="A0A1T4VQ60"/>
<dbReference type="OrthoDB" id="9770545at2"/>
<dbReference type="Proteomes" id="UP000189733">
    <property type="component" value="Unassembled WGS sequence"/>
</dbReference>
<feature type="domain" description="LarA-like N-terminal" evidence="1">
    <location>
        <begin position="7"/>
        <end position="205"/>
    </location>
</feature>
<evidence type="ECO:0000313" key="4">
    <source>
        <dbReference type="Proteomes" id="UP000189733"/>
    </source>
</evidence>
<dbReference type="Gene3D" id="3.40.50.11440">
    <property type="match status" value="1"/>
</dbReference>
<organism evidence="3 4">
    <name type="scientific">Desulfobaculum bizertense DSM 18034</name>
    <dbReference type="NCBI Taxonomy" id="1121442"/>
    <lineage>
        <taxon>Bacteria</taxon>
        <taxon>Pseudomonadati</taxon>
        <taxon>Thermodesulfobacteriota</taxon>
        <taxon>Desulfovibrionia</taxon>
        <taxon>Desulfovibrionales</taxon>
        <taxon>Desulfovibrionaceae</taxon>
        <taxon>Desulfobaculum</taxon>
    </lineage>
</organism>
<dbReference type="STRING" id="1121442.SAMN02745702_00765"/>
<feature type="domain" description="Lactate racemase C-terminal" evidence="2">
    <location>
        <begin position="268"/>
        <end position="408"/>
    </location>
</feature>
<dbReference type="InterPro" id="IPR018657">
    <property type="entry name" value="LarA-like_N"/>
</dbReference>
<keyword evidence="4" id="KW-1185">Reference proteome</keyword>
<protein>
    <submittedName>
        <fullName evidence="3">Nickel-dependent lactate racemase</fullName>
    </submittedName>
</protein>